<sequence length="65" mass="7197">VSQSQWIRTMLEKPHVIYRTLETGESNNMRRVLASPILNIEQCLIVAANNGHPAVMATLLASATH</sequence>
<keyword evidence="2" id="KW-1185">Reference proteome</keyword>
<evidence type="ECO:0000313" key="2">
    <source>
        <dbReference type="Proteomes" id="UP000800040"/>
    </source>
</evidence>
<evidence type="ECO:0008006" key="3">
    <source>
        <dbReference type="Google" id="ProtNLM"/>
    </source>
</evidence>
<organism evidence="1 2">
    <name type="scientific">Decorospora gaudefroyi</name>
    <dbReference type="NCBI Taxonomy" id="184978"/>
    <lineage>
        <taxon>Eukaryota</taxon>
        <taxon>Fungi</taxon>
        <taxon>Dikarya</taxon>
        <taxon>Ascomycota</taxon>
        <taxon>Pezizomycotina</taxon>
        <taxon>Dothideomycetes</taxon>
        <taxon>Pleosporomycetidae</taxon>
        <taxon>Pleosporales</taxon>
        <taxon>Pleosporineae</taxon>
        <taxon>Pleosporaceae</taxon>
        <taxon>Decorospora</taxon>
    </lineage>
</organism>
<protein>
    <recommendedName>
        <fullName evidence="3">Ankyrin</fullName>
    </recommendedName>
</protein>
<gene>
    <name evidence="1" type="ORF">BDW02DRAFT_494620</name>
</gene>
<dbReference type="EMBL" id="ML975279">
    <property type="protein sequence ID" value="KAF1835968.1"/>
    <property type="molecule type" value="Genomic_DNA"/>
</dbReference>
<feature type="non-terminal residue" evidence="1">
    <location>
        <position position="1"/>
    </location>
</feature>
<accession>A0A6A5KFU6</accession>
<dbReference type="AlphaFoldDB" id="A0A6A5KFU6"/>
<dbReference type="Proteomes" id="UP000800040">
    <property type="component" value="Unassembled WGS sequence"/>
</dbReference>
<proteinExistence type="predicted"/>
<name>A0A6A5KFU6_9PLEO</name>
<reference evidence="1" key="1">
    <citation type="submission" date="2020-01" db="EMBL/GenBank/DDBJ databases">
        <authorList>
            <consortium name="DOE Joint Genome Institute"/>
            <person name="Haridas S."/>
            <person name="Albert R."/>
            <person name="Binder M."/>
            <person name="Bloem J."/>
            <person name="Labutti K."/>
            <person name="Salamov A."/>
            <person name="Andreopoulos B."/>
            <person name="Baker S.E."/>
            <person name="Barry K."/>
            <person name="Bills G."/>
            <person name="Bluhm B.H."/>
            <person name="Cannon C."/>
            <person name="Castanera R."/>
            <person name="Culley D.E."/>
            <person name="Daum C."/>
            <person name="Ezra D."/>
            <person name="Gonzalez J.B."/>
            <person name="Henrissat B."/>
            <person name="Kuo A."/>
            <person name="Liang C."/>
            <person name="Lipzen A."/>
            <person name="Lutzoni F."/>
            <person name="Magnuson J."/>
            <person name="Mondo S."/>
            <person name="Nolan M."/>
            <person name="Ohm R."/>
            <person name="Pangilinan J."/>
            <person name="Park H.-J."/>
            <person name="Ramirez L."/>
            <person name="Alfaro M."/>
            <person name="Sun H."/>
            <person name="Tritt A."/>
            <person name="Yoshinaga Y."/>
            <person name="Zwiers L.-H."/>
            <person name="Turgeon B.G."/>
            <person name="Goodwin S.B."/>
            <person name="Spatafora J.W."/>
            <person name="Crous P.W."/>
            <person name="Grigoriev I.V."/>
        </authorList>
    </citation>
    <scope>NUCLEOTIDE SEQUENCE</scope>
    <source>
        <strain evidence="1">P77</strain>
    </source>
</reference>
<evidence type="ECO:0000313" key="1">
    <source>
        <dbReference type="EMBL" id="KAF1835968.1"/>
    </source>
</evidence>